<comment type="caution">
    <text evidence="1">The sequence shown here is derived from an EMBL/GenBank/DDBJ whole genome shotgun (WGS) entry which is preliminary data.</text>
</comment>
<keyword evidence="2" id="KW-1185">Reference proteome</keyword>
<dbReference type="EMBL" id="JASCXX010000036">
    <property type="protein sequence ID" value="MDI6451460.1"/>
    <property type="molecule type" value="Genomic_DNA"/>
</dbReference>
<reference evidence="1" key="1">
    <citation type="submission" date="2023-05" db="EMBL/GenBank/DDBJ databases">
        <title>Anaerotaeda fermentans gen. nov., sp. nov., a novel anaerobic planctomycete of the new family within the order Sedimentisphaerales isolated from Taman Peninsula, Russia.</title>
        <authorList>
            <person name="Khomyakova M.A."/>
            <person name="Merkel A.Y."/>
            <person name="Slobodkin A.I."/>
        </authorList>
    </citation>
    <scope>NUCLEOTIDE SEQUENCE</scope>
    <source>
        <strain evidence="1">M17dextr</strain>
    </source>
</reference>
<dbReference type="Proteomes" id="UP001431776">
    <property type="component" value="Unassembled WGS sequence"/>
</dbReference>
<dbReference type="SUPFAM" id="SSF102712">
    <property type="entry name" value="JAB1/MPN domain"/>
    <property type="match status" value="1"/>
</dbReference>
<evidence type="ECO:0008006" key="3">
    <source>
        <dbReference type="Google" id="ProtNLM"/>
    </source>
</evidence>
<dbReference type="AlphaFoldDB" id="A0AAW6U3M7"/>
<sequence>MEDSEPVQPTLRFSPTAWAKLLYFRDQSDNEVGGFGITDPDDLLFVQDVVAVKQEVTSISVKFDDEAVSKFFDEQVDLGRRPEQFARLWLHTHPGDSPEPSDKDEETFKRVFGACQWAAMVIVAQDDSTYARLSFNVGPGSQVLIPVGIDYSQAFGPSDHDAWDTEYAANVRAVDWLCETAQHEKPSADRQLYSDVMPYDFLAEFEGMEPAQRQALLDELADRPELWDRESEVLFL</sequence>
<proteinExistence type="predicted"/>
<gene>
    <name evidence="1" type="ORF">QJ522_20525</name>
</gene>
<protein>
    <recommendedName>
        <fullName evidence="3">JAB domain-containing protein</fullName>
    </recommendedName>
</protein>
<name>A0AAW6U3M7_9BACT</name>
<evidence type="ECO:0000313" key="1">
    <source>
        <dbReference type="EMBL" id="MDI6451460.1"/>
    </source>
</evidence>
<dbReference type="RefSeq" id="WP_349246867.1">
    <property type="nucleotide sequence ID" value="NZ_JASCXX010000036.1"/>
</dbReference>
<organism evidence="1 2">
    <name type="scientific">Anaerobaca lacustris</name>
    <dbReference type="NCBI Taxonomy" id="3044600"/>
    <lineage>
        <taxon>Bacteria</taxon>
        <taxon>Pseudomonadati</taxon>
        <taxon>Planctomycetota</taxon>
        <taxon>Phycisphaerae</taxon>
        <taxon>Sedimentisphaerales</taxon>
        <taxon>Anaerobacaceae</taxon>
        <taxon>Anaerobaca</taxon>
    </lineage>
</organism>
<evidence type="ECO:0000313" key="2">
    <source>
        <dbReference type="Proteomes" id="UP001431776"/>
    </source>
</evidence>
<accession>A0AAW6U3M7</accession>
<dbReference type="Gene3D" id="3.40.140.10">
    <property type="entry name" value="Cytidine Deaminase, domain 2"/>
    <property type="match status" value="1"/>
</dbReference>